<keyword evidence="1" id="KW-0347">Helicase</keyword>
<proteinExistence type="predicted"/>
<reference evidence="1" key="1">
    <citation type="submission" date="2020-07" db="EMBL/GenBank/DDBJ databases">
        <title>Multicomponent nature underlies the extraordinary mechanical properties of spider dragline silk.</title>
        <authorList>
            <person name="Kono N."/>
            <person name="Nakamura H."/>
            <person name="Mori M."/>
            <person name="Yoshida Y."/>
            <person name="Ohtoshi R."/>
            <person name="Malay A.D."/>
            <person name="Moran D.A.P."/>
            <person name="Tomita M."/>
            <person name="Numata K."/>
            <person name="Arakawa K."/>
        </authorList>
    </citation>
    <scope>NUCLEOTIDE SEQUENCE</scope>
</reference>
<accession>A0A8X6GTE1</accession>
<organism evidence="1 2">
    <name type="scientific">Trichonephila clavata</name>
    <name type="common">Joro spider</name>
    <name type="synonym">Nephila clavata</name>
    <dbReference type="NCBI Taxonomy" id="2740835"/>
    <lineage>
        <taxon>Eukaryota</taxon>
        <taxon>Metazoa</taxon>
        <taxon>Ecdysozoa</taxon>
        <taxon>Arthropoda</taxon>
        <taxon>Chelicerata</taxon>
        <taxon>Arachnida</taxon>
        <taxon>Araneae</taxon>
        <taxon>Araneomorphae</taxon>
        <taxon>Entelegynae</taxon>
        <taxon>Araneoidea</taxon>
        <taxon>Nephilidae</taxon>
        <taxon>Trichonephila</taxon>
    </lineage>
</organism>
<keyword evidence="2" id="KW-1185">Reference proteome</keyword>
<keyword evidence="1" id="KW-0067">ATP-binding</keyword>
<dbReference type="Proteomes" id="UP000887116">
    <property type="component" value="Unassembled WGS sequence"/>
</dbReference>
<gene>
    <name evidence="1" type="primary">RRM3</name>
    <name evidence="1" type="ORF">TNCT_74151</name>
</gene>
<dbReference type="EMBL" id="BMAO01036462">
    <property type="protein sequence ID" value="GFR10858.1"/>
    <property type="molecule type" value="Genomic_DNA"/>
</dbReference>
<sequence length="249" mass="30248">MSKNSTIIVYIPTVWPIERQRIKKTMKELSELDDDCIDIWRENWFDKNEKRYEDLEDISLAQFVSKYYKNNKGEYAKRDEPRVIRYRNYDMATDFNEYKREMLTLHIPFRHEEANILKNMKFIRLYHENVDLILQKRKKFESNIDIERTLQIYRELCREEVPDDNEEIRDVVGRLPDQNPFQEFYNNSNAEINDDLQLAMLNKLGAIAKKKENITSYDGFYDLMRRANEEKREILFHTMHHLISTDESV</sequence>
<evidence type="ECO:0000313" key="2">
    <source>
        <dbReference type="Proteomes" id="UP000887116"/>
    </source>
</evidence>
<evidence type="ECO:0000313" key="1">
    <source>
        <dbReference type="EMBL" id="GFR10858.1"/>
    </source>
</evidence>
<comment type="caution">
    <text evidence="1">The sequence shown here is derived from an EMBL/GenBank/DDBJ whole genome shotgun (WGS) entry which is preliminary data.</text>
</comment>
<dbReference type="AlphaFoldDB" id="A0A8X6GTE1"/>
<name>A0A8X6GTE1_TRICU</name>
<dbReference type="GO" id="GO:0004386">
    <property type="term" value="F:helicase activity"/>
    <property type="evidence" value="ECO:0007669"/>
    <property type="project" value="UniProtKB-KW"/>
</dbReference>
<keyword evidence="1" id="KW-0378">Hydrolase</keyword>
<protein>
    <submittedName>
        <fullName evidence="1">ATP-dependent DNA helicase</fullName>
    </submittedName>
</protein>
<keyword evidence="1" id="KW-0547">Nucleotide-binding</keyword>
<dbReference type="OrthoDB" id="6141723at2759"/>